<dbReference type="KEGG" id="cuh:BJN34_10600"/>
<dbReference type="InterPro" id="IPR052538">
    <property type="entry name" value="Flavonoid_dioxygenase-like"/>
</dbReference>
<feature type="signal peptide" evidence="1">
    <location>
        <begin position="1"/>
        <end position="30"/>
    </location>
</feature>
<evidence type="ECO:0000256" key="1">
    <source>
        <dbReference type="SAM" id="SignalP"/>
    </source>
</evidence>
<feature type="chain" id="PRO_5012414433" evidence="1">
    <location>
        <begin position="31"/>
        <end position="155"/>
    </location>
</feature>
<protein>
    <submittedName>
        <fullName evidence="3">Cupin</fullName>
    </submittedName>
</protein>
<reference evidence="4" key="1">
    <citation type="submission" date="2017-02" db="EMBL/GenBank/DDBJ databases">
        <title>Complete genome sequence of Cupriavidus necator strain NH9, a 3-chlorobenzoate degrader.</title>
        <authorList>
            <person name="Moriuchi R."/>
            <person name="Dohra H."/>
            <person name="Ogawa N."/>
        </authorList>
    </citation>
    <scope>NUCLEOTIDE SEQUENCE [LARGE SCALE GENOMIC DNA]</scope>
    <source>
        <strain evidence="4">NH9</strain>
    </source>
</reference>
<dbReference type="InterPro" id="IPR011051">
    <property type="entry name" value="RmlC_Cupin_sf"/>
</dbReference>
<dbReference type="PROSITE" id="PS51257">
    <property type="entry name" value="PROKAR_LIPOPROTEIN"/>
    <property type="match status" value="1"/>
</dbReference>
<feature type="domain" description="Cupin type-2" evidence="2">
    <location>
        <begin position="78"/>
        <end position="141"/>
    </location>
</feature>
<dbReference type="PANTHER" id="PTHR43346:SF1">
    <property type="entry name" value="QUERCETIN 2,3-DIOXYGENASE-RELATED"/>
    <property type="match status" value="1"/>
</dbReference>
<organism evidence="3 4">
    <name type="scientific">Cupriavidus necator</name>
    <name type="common">Alcaligenes eutrophus</name>
    <name type="synonym">Ralstonia eutropha</name>
    <dbReference type="NCBI Taxonomy" id="106590"/>
    <lineage>
        <taxon>Bacteria</taxon>
        <taxon>Pseudomonadati</taxon>
        <taxon>Pseudomonadota</taxon>
        <taxon>Betaproteobacteria</taxon>
        <taxon>Burkholderiales</taxon>
        <taxon>Burkholderiaceae</taxon>
        <taxon>Cupriavidus</taxon>
    </lineage>
</organism>
<dbReference type="Proteomes" id="UP000189627">
    <property type="component" value="Chromosome 1"/>
</dbReference>
<dbReference type="Pfam" id="PF07883">
    <property type="entry name" value="Cupin_2"/>
    <property type="match status" value="1"/>
</dbReference>
<dbReference type="InterPro" id="IPR013096">
    <property type="entry name" value="Cupin_2"/>
</dbReference>
<accession>A0A1U9UPG6</accession>
<dbReference type="Gene3D" id="2.60.120.10">
    <property type="entry name" value="Jelly Rolls"/>
    <property type="match status" value="1"/>
</dbReference>
<evidence type="ECO:0000313" key="3">
    <source>
        <dbReference type="EMBL" id="AQV94337.1"/>
    </source>
</evidence>
<dbReference type="OrthoDB" id="116921at2"/>
<proteinExistence type="predicted"/>
<dbReference type="AlphaFoldDB" id="A0A1U9UPG6"/>
<dbReference type="PANTHER" id="PTHR43346">
    <property type="entry name" value="LIGAND BINDING DOMAIN PROTEIN, PUTATIVE (AFU_ORTHOLOGUE AFUA_6G14370)-RELATED"/>
    <property type="match status" value="1"/>
</dbReference>
<keyword evidence="1" id="KW-0732">Signal</keyword>
<evidence type="ECO:0000313" key="4">
    <source>
        <dbReference type="Proteomes" id="UP000189627"/>
    </source>
</evidence>
<evidence type="ECO:0000259" key="2">
    <source>
        <dbReference type="Pfam" id="PF07883"/>
    </source>
</evidence>
<dbReference type="InterPro" id="IPR014710">
    <property type="entry name" value="RmlC-like_jellyroll"/>
</dbReference>
<dbReference type="EMBL" id="CP017757">
    <property type="protein sequence ID" value="AQV94337.1"/>
    <property type="molecule type" value="Genomic_DNA"/>
</dbReference>
<sequence>MRRFAVLAAVPVAFACGYLAAHTGLPPAHAQTPPAALAPQVINLAAMTSEDIGPQVPNMGTLRTKGLVATPNGTIAVQSGNVPKHYHTSADEIQYIISGTGTFWLGNEQREVRPGDLIIIPKGAAHAGSVATSGEFKALAIKLPPQAAGDTHLLP</sequence>
<dbReference type="SUPFAM" id="SSF51182">
    <property type="entry name" value="RmlC-like cupins"/>
    <property type="match status" value="1"/>
</dbReference>
<name>A0A1U9UPG6_CUPNE</name>
<gene>
    <name evidence="3" type="ORF">BJN34_10600</name>
</gene>
<dbReference type="RefSeq" id="WP_078196582.1">
    <property type="nucleotide sequence ID" value="NZ_CP017757.2"/>
</dbReference>